<dbReference type="EMBL" id="LVLJ01000868">
    <property type="protein sequence ID" value="OAE32298.1"/>
    <property type="molecule type" value="Genomic_DNA"/>
</dbReference>
<reference evidence="7" key="1">
    <citation type="submission" date="2016-03" db="EMBL/GenBank/DDBJ databases">
        <title>Mechanisms controlling the formation of the plant cell surface in tip-growing cells are functionally conserved among land plants.</title>
        <authorList>
            <person name="Honkanen S."/>
            <person name="Jones V.A."/>
            <person name="Morieri G."/>
            <person name="Champion C."/>
            <person name="Hetherington A.J."/>
            <person name="Kelly S."/>
            <person name="Saint-Marcoux D."/>
            <person name="Proust H."/>
            <person name="Prescott H."/>
            <person name="Dolan L."/>
        </authorList>
    </citation>
    <scope>NUCLEOTIDE SEQUENCE [LARGE SCALE GENOMIC DNA]</scope>
    <source>
        <tissue evidence="7">Whole gametophyte</tissue>
    </source>
</reference>
<proteinExistence type="inferred from homology"/>
<feature type="transmembrane region" description="Helical" evidence="6">
    <location>
        <begin position="149"/>
        <end position="168"/>
    </location>
</feature>
<keyword evidence="4 6" id="KW-1133">Transmembrane helix</keyword>
<gene>
    <name evidence="7" type="ORF">AXG93_2190s1180</name>
</gene>
<dbReference type="InterPro" id="IPR045069">
    <property type="entry name" value="MATE_euk"/>
</dbReference>
<feature type="transmembrane region" description="Helical" evidence="6">
    <location>
        <begin position="70"/>
        <end position="95"/>
    </location>
</feature>
<keyword evidence="8" id="KW-1185">Reference proteome</keyword>
<feature type="transmembrane region" description="Helical" evidence="6">
    <location>
        <begin position="188"/>
        <end position="206"/>
    </location>
</feature>
<feature type="transmembrane region" description="Helical" evidence="6">
    <location>
        <begin position="243"/>
        <end position="266"/>
    </location>
</feature>
<feature type="transmembrane region" description="Helical" evidence="6">
    <location>
        <begin position="471"/>
        <end position="491"/>
    </location>
</feature>
<dbReference type="GO" id="GO:0042910">
    <property type="term" value="F:xenobiotic transmembrane transporter activity"/>
    <property type="evidence" value="ECO:0007669"/>
    <property type="project" value="InterPro"/>
</dbReference>
<dbReference type="Proteomes" id="UP000077202">
    <property type="component" value="Unassembled WGS sequence"/>
</dbReference>
<protein>
    <recommendedName>
        <fullName evidence="6">Protein DETOXIFICATION</fullName>
    </recommendedName>
    <alternativeName>
        <fullName evidence="6">Multidrug and toxic compound extrusion protein</fullName>
    </alternativeName>
</protein>
<evidence type="ECO:0000256" key="6">
    <source>
        <dbReference type="RuleBase" id="RU004914"/>
    </source>
</evidence>
<dbReference type="NCBIfam" id="TIGR00797">
    <property type="entry name" value="matE"/>
    <property type="match status" value="1"/>
</dbReference>
<keyword evidence="5 6" id="KW-0472">Membrane</keyword>
<feature type="transmembrane region" description="Helical" evidence="6">
    <location>
        <begin position="411"/>
        <end position="433"/>
    </location>
</feature>
<dbReference type="CDD" id="cd13132">
    <property type="entry name" value="MATE_eukaryotic"/>
    <property type="match status" value="1"/>
</dbReference>
<dbReference type="GO" id="GO:1990961">
    <property type="term" value="P:xenobiotic detoxification by transmembrane export across the plasma membrane"/>
    <property type="evidence" value="ECO:0007669"/>
    <property type="project" value="InterPro"/>
</dbReference>
<evidence type="ECO:0000256" key="3">
    <source>
        <dbReference type="ARBA" id="ARBA00022692"/>
    </source>
</evidence>
<feature type="transmembrane region" description="Helical" evidence="6">
    <location>
        <begin position="218"/>
        <end position="237"/>
    </location>
</feature>
<comment type="similarity">
    <text evidence="2 6">Belongs to the multi antimicrobial extrusion (MATE) (TC 2.A.66.1) family.</text>
</comment>
<name>A0A176WGC0_MARPO</name>
<comment type="subcellular location">
    <subcellularLocation>
        <location evidence="1">Membrane</location>
        <topology evidence="1">Multi-pass membrane protein</topology>
    </subcellularLocation>
</comment>
<feature type="transmembrane region" description="Helical" evidence="6">
    <location>
        <begin position="445"/>
        <end position="465"/>
    </location>
</feature>
<feature type="transmembrane region" description="Helical" evidence="6">
    <location>
        <begin position="372"/>
        <end position="391"/>
    </location>
</feature>
<dbReference type="GO" id="GO:0016020">
    <property type="term" value="C:membrane"/>
    <property type="evidence" value="ECO:0007669"/>
    <property type="project" value="UniProtKB-SubCell"/>
</dbReference>
<dbReference type="AlphaFoldDB" id="A0A176WGC0"/>
<dbReference type="PANTHER" id="PTHR11206">
    <property type="entry name" value="MULTIDRUG RESISTANCE PROTEIN"/>
    <property type="match status" value="1"/>
</dbReference>
<dbReference type="Pfam" id="PF01554">
    <property type="entry name" value="MatE"/>
    <property type="match status" value="2"/>
</dbReference>
<comment type="caution">
    <text evidence="7">The sequence shown here is derived from an EMBL/GenBank/DDBJ whole genome shotgun (WGS) entry which is preliminary data.</text>
</comment>
<dbReference type="InterPro" id="IPR002528">
    <property type="entry name" value="MATE_fam"/>
</dbReference>
<dbReference type="GO" id="GO:0015297">
    <property type="term" value="F:antiporter activity"/>
    <property type="evidence" value="ECO:0007669"/>
    <property type="project" value="InterPro"/>
</dbReference>
<organism evidence="7 8">
    <name type="scientific">Marchantia polymorpha subsp. ruderalis</name>
    <dbReference type="NCBI Taxonomy" id="1480154"/>
    <lineage>
        <taxon>Eukaryota</taxon>
        <taxon>Viridiplantae</taxon>
        <taxon>Streptophyta</taxon>
        <taxon>Embryophyta</taxon>
        <taxon>Marchantiophyta</taxon>
        <taxon>Marchantiopsida</taxon>
        <taxon>Marchantiidae</taxon>
        <taxon>Marchantiales</taxon>
        <taxon>Marchantiaceae</taxon>
        <taxon>Marchantia</taxon>
    </lineage>
</organism>
<feature type="transmembrane region" description="Helical" evidence="6">
    <location>
        <begin position="115"/>
        <end position="137"/>
    </location>
</feature>
<evidence type="ECO:0000313" key="7">
    <source>
        <dbReference type="EMBL" id="OAE32298.1"/>
    </source>
</evidence>
<sequence length="525" mass="56939">MDGESRRSLLDDFQDAQAVSILRAPNGGEACGSVTGPRNEQRAKQILGGEKTEGAGVEMPTIGEEIKTQVLIALPMIVMNLLQFSILIVSVMFVGHLGSLELASASLATSVTNVLGLYILMGMAGSLETLCGQAYGAKQYHMLEIYVQRAVFVLCCTCVPLTILFLKIESILLLAGQTPEISSKAAEYVFWLLPALYASAFLQPLIKFLQTQSIVRPMAYCAAAALAIHVLLCWFFVFKLGLGYRGVAMATSISYWANVVLLATFVKVSNCCDRTWVNGISREAFTDLLPFMRLSVASTVMLCLEYWAFEIMVLAAGWLANPQLEVSALAIGLNTSGLSYTIPTGLSAAASTRVSNELGAGRPLAVRRAIKVVLTTSFGVAIIVSSSLFLSRDSWGFIFSKDLEVVSKVSTIVPFLCCVILFDGFQGVLAGIFKGAGWQDAGAMINFTCFYVFGIPTGMILSFYFGWDCKGLWTGMITGLGIQVIGLSYICSRTNWDEQTEIAYTRQRKARSSTDDVHAAESIYP</sequence>
<keyword evidence="3 6" id="KW-0812">Transmembrane</keyword>
<evidence type="ECO:0000256" key="5">
    <source>
        <dbReference type="ARBA" id="ARBA00023136"/>
    </source>
</evidence>
<evidence type="ECO:0000256" key="1">
    <source>
        <dbReference type="ARBA" id="ARBA00004141"/>
    </source>
</evidence>
<accession>A0A176WGC0</accession>
<evidence type="ECO:0000313" key="8">
    <source>
        <dbReference type="Proteomes" id="UP000077202"/>
    </source>
</evidence>
<evidence type="ECO:0000256" key="2">
    <source>
        <dbReference type="ARBA" id="ARBA00010199"/>
    </source>
</evidence>
<evidence type="ECO:0000256" key="4">
    <source>
        <dbReference type="ARBA" id="ARBA00022989"/>
    </source>
</evidence>